<feature type="region of interest" description="Disordered" evidence="1">
    <location>
        <begin position="201"/>
        <end position="225"/>
    </location>
</feature>
<accession>A0A7I8K548</accession>
<gene>
    <name evidence="3" type="ORF">SI8410_02003473</name>
</gene>
<keyword evidence="2" id="KW-0812">Transmembrane</keyword>
<name>A0A7I8K548_SPIIN</name>
<dbReference type="AlphaFoldDB" id="A0A7I8K548"/>
<dbReference type="OrthoDB" id="1935723at2759"/>
<keyword evidence="2" id="KW-1133">Transmembrane helix</keyword>
<protein>
    <submittedName>
        <fullName evidence="3">Uncharacterized protein</fullName>
    </submittedName>
</protein>
<proteinExistence type="predicted"/>
<reference evidence="3" key="1">
    <citation type="submission" date="2020-02" db="EMBL/GenBank/DDBJ databases">
        <authorList>
            <person name="Scholz U."/>
            <person name="Mascher M."/>
            <person name="Fiebig A."/>
        </authorList>
    </citation>
    <scope>NUCLEOTIDE SEQUENCE</scope>
</reference>
<dbReference type="PANTHER" id="PTHR36785">
    <property type="entry name" value="OS05G0502500 PROTEIN"/>
    <property type="match status" value="1"/>
</dbReference>
<organism evidence="3 4">
    <name type="scientific">Spirodela intermedia</name>
    <name type="common">Intermediate duckweed</name>
    <dbReference type="NCBI Taxonomy" id="51605"/>
    <lineage>
        <taxon>Eukaryota</taxon>
        <taxon>Viridiplantae</taxon>
        <taxon>Streptophyta</taxon>
        <taxon>Embryophyta</taxon>
        <taxon>Tracheophyta</taxon>
        <taxon>Spermatophyta</taxon>
        <taxon>Magnoliopsida</taxon>
        <taxon>Liliopsida</taxon>
        <taxon>Araceae</taxon>
        <taxon>Lemnoideae</taxon>
        <taxon>Spirodela</taxon>
    </lineage>
</organism>
<feature type="transmembrane region" description="Helical" evidence="2">
    <location>
        <begin position="100"/>
        <end position="123"/>
    </location>
</feature>
<evidence type="ECO:0000313" key="4">
    <source>
        <dbReference type="Proteomes" id="UP000663760"/>
    </source>
</evidence>
<dbReference type="Proteomes" id="UP000663760">
    <property type="component" value="Chromosome 2"/>
</dbReference>
<evidence type="ECO:0000313" key="3">
    <source>
        <dbReference type="EMBL" id="CAA7392337.1"/>
    </source>
</evidence>
<sequence>MIAQQIAAALPVSGDFHGGPPSIRQLPAGPSFCSNPCRRARLFRSKSQYFFGSGSEKIWAAAKGRRKESLVVPQANQGFNFNGGGGGGGGGWDKNNTARVLGNLAVAIGLTYLTVTGQLGWLLDAIVSIWLLAVLLPILGLGAFFWFAGQDIIQDGCPNCGNEFQIFKSSLKDGVQFCPFCAQPISVQGNKFVMESARFSSNRSSKFSEASRGSSRRSEKGKGSSAVIVDIEAEVMDAD</sequence>
<keyword evidence="4" id="KW-1185">Reference proteome</keyword>
<feature type="transmembrane region" description="Helical" evidence="2">
    <location>
        <begin position="129"/>
        <end position="148"/>
    </location>
</feature>
<evidence type="ECO:0000256" key="1">
    <source>
        <dbReference type="SAM" id="MobiDB-lite"/>
    </source>
</evidence>
<evidence type="ECO:0000256" key="2">
    <source>
        <dbReference type="SAM" id="Phobius"/>
    </source>
</evidence>
<dbReference type="PANTHER" id="PTHR36785:SF1">
    <property type="entry name" value="OS05G0502500 PROTEIN"/>
    <property type="match status" value="1"/>
</dbReference>
<dbReference type="EMBL" id="LR746265">
    <property type="protein sequence ID" value="CAA7392337.1"/>
    <property type="molecule type" value="Genomic_DNA"/>
</dbReference>
<keyword evidence="2" id="KW-0472">Membrane</keyword>